<proteinExistence type="predicted"/>
<sequence length="58" mass="6483">KKKLPCSDAEKYSLANTLGEPIKIQAWNINGLPKDAFSVDNAVTIQNSNRWPLMIDPQ</sequence>
<dbReference type="Proteomes" id="UP000663866">
    <property type="component" value="Unassembled WGS sequence"/>
</dbReference>
<dbReference type="Gene3D" id="3.40.50.300">
    <property type="entry name" value="P-loop containing nucleotide triphosphate hydrolases"/>
    <property type="match status" value="1"/>
</dbReference>
<feature type="domain" description="Dynein heavy chain ATP-binding dynein motor region" evidence="1">
    <location>
        <begin position="26"/>
        <end position="58"/>
    </location>
</feature>
<dbReference type="PANTHER" id="PTHR22878:SF70">
    <property type="entry name" value="DYNEIN HEAVY CHAIN 2, AXONEMAL"/>
    <property type="match status" value="1"/>
</dbReference>
<protein>
    <recommendedName>
        <fullName evidence="1">Dynein heavy chain ATP-binding dynein motor region domain-containing protein</fullName>
    </recommendedName>
</protein>
<accession>A0A821NQK7</accession>
<feature type="non-terminal residue" evidence="2">
    <location>
        <position position="58"/>
    </location>
</feature>
<evidence type="ECO:0000259" key="1">
    <source>
        <dbReference type="Pfam" id="PF12781"/>
    </source>
</evidence>
<name>A0A821NQK7_9BILA</name>
<dbReference type="PANTHER" id="PTHR22878">
    <property type="entry name" value="DYNEIN HEAVY CHAIN 6, AXONEMAL-LIKE-RELATED"/>
    <property type="match status" value="1"/>
</dbReference>
<organism evidence="2 3">
    <name type="scientific">Rotaria magnacalcarata</name>
    <dbReference type="NCBI Taxonomy" id="392030"/>
    <lineage>
        <taxon>Eukaryota</taxon>
        <taxon>Metazoa</taxon>
        <taxon>Spiralia</taxon>
        <taxon>Gnathifera</taxon>
        <taxon>Rotifera</taxon>
        <taxon>Eurotatoria</taxon>
        <taxon>Bdelloidea</taxon>
        <taxon>Philodinida</taxon>
        <taxon>Philodinidae</taxon>
        <taxon>Rotaria</taxon>
    </lineage>
</organism>
<reference evidence="2" key="1">
    <citation type="submission" date="2021-02" db="EMBL/GenBank/DDBJ databases">
        <authorList>
            <person name="Nowell W R."/>
        </authorList>
    </citation>
    <scope>NUCLEOTIDE SEQUENCE</scope>
</reference>
<comment type="caution">
    <text evidence="2">The sequence shown here is derived from an EMBL/GenBank/DDBJ whole genome shotgun (WGS) entry which is preliminary data.</text>
</comment>
<dbReference type="GO" id="GO:0007018">
    <property type="term" value="P:microtubule-based movement"/>
    <property type="evidence" value="ECO:0007669"/>
    <property type="project" value="InterPro"/>
</dbReference>
<evidence type="ECO:0000313" key="2">
    <source>
        <dbReference type="EMBL" id="CAF4792614.1"/>
    </source>
</evidence>
<dbReference type="EMBL" id="CAJOBG010125503">
    <property type="protein sequence ID" value="CAF4792614.1"/>
    <property type="molecule type" value="Genomic_DNA"/>
</dbReference>
<dbReference type="AlphaFoldDB" id="A0A821NQK7"/>
<dbReference type="InterPro" id="IPR026983">
    <property type="entry name" value="DHC"/>
</dbReference>
<keyword evidence="3" id="KW-1185">Reference proteome</keyword>
<evidence type="ECO:0000313" key="3">
    <source>
        <dbReference type="Proteomes" id="UP000663866"/>
    </source>
</evidence>
<dbReference type="GO" id="GO:0051959">
    <property type="term" value="F:dynein light intermediate chain binding"/>
    <property type="evidence" value="ECO:0007669"/>
    <property type="project" value="InterPro"/>
</dbReference>
<dbReference type="Pfam" id="PF12781">
    <property type="entry name" value="AAA_9"/>
    <property type="match status" value="1"/>
</dbReference>
<dbReference type="InterPro" id="IPR027417">
    <property type="entry name" value="P-loop_NTPase"/>
</dbReference>
<dbReference type="InterPro" id="IPR035706">
    <property type="entry name" value="AAA_9"/>
</dbReference>
<dbReference type="GO" id="GO:0030286">
    <property type="term" value="C:dynein complex"/>
    <property type="evidence" value="ECO:0007669"/>
    <property type="project" value="InterPro"/>
</dbReference>
<gene>
    <name evidence="2" type="ORF">OVN521_LOCUS51533</name>
</gene>
<feature type="non-terminal residue" evidence="2">
    <location>
        <position position="1"/>
    </location>
</feature>
<dbReference type="GO" id="GO:0045505">
    <property type="term" value="F:dynein intermediate chain binding"/>
    <property type="evidence" value="ECO:0007669"/>
    <property type="project" value="InterPro"/>
</dbReference>